<feature type="region of interest" description="Disordered" evidence="1">
    <location>
        <begin position="115"/>
        <end position="164"/>
    </location>
</feature>
<evidence type="ECO:0000313" key="3">
    <source>
        <dbReference type="Proteomes" id="UP001244207"/>
    </source>
</evidence>
<organism evidence="2 3">
    <name type="scientific">Glomerella acutata</name>
    <name type="common">Colletotrichum acutatum</name>
    <dbReference type="NCBI Taxonomy" id="27357"/>
    <lineage>
        <taxon>Eukaryota</taxon>
        <taxon>Fungi</taxon>
        <taxon>Dikarya</taxon>
        <taxon>Ascomycota</taxon>
        <taxon>Pezizomycotina</taxon>
        <taxon>Sordariomycetes</taxon>
        <taxon>Hypocreomycetidae</taxon>
        <taxon>Glomerellales</taxon>
        <taxon>Glomerellaceae</taxon>
        <taxon>Colletotrichum</taxon>
        <taxon>Colletotrichum acutatum species complex</taxon>
    </lineage>
</organism>
<feature type="compositionally biased region" description="Polar residues" evidence="1">
    <location>
        <begin position="115"/>
        <end position="124"/>
    </location>
</feature>
<feature type="compositionally biased region" description="Polar residues" evidence="1">
    <location>
        <begin position="400"/>
        <end position="409"/>
    </location>
</feature>
<feature type="compositionally biased region" description="Basic and acidic residues" evidence="1">
    <location>
        <begin position="669"/>
        <end position="696"/>
    </location>
</feature>
<feature type="compositionally biased region" description="Polar residues" evidence="1">
    <location>
        <begin position="154"/>
        <end position="164"/>
    </location>
</feature>
<feature type="compositionally biased region" description="Polar residues" evidence="1">
    <location>
        <begin position="417"/>
        <end position="449"/>
    </location>
</feature>
<gene>
    <name evidence="2" type="ORF">BDZ83DRAFT_571123</name>
</gene>
<dbReference type="GeneID" id="85388278"/>
<sequence length="738" mass="81320">MGHLSRSNTVGHGFGILEDTSGPGHYASLDANGPHTFNHVAALEDCDTNSRQRTPEFIDALTDKLKELHIYSPKKNRANRSLLQPARRRSTRSSIDTKIFPTLQHIREEVEICDGNSSVTSPTQGPVLANLPQETKQDEGIPSSTETRAAVPTSPRQTSDSFEANGSNFCSEVLRAIGLEQQHLNTDINIQKSIARHRSGQYDYVLSIPNPDGPARRNNATSRRGDVTLDYGCNVLVHTDRNEESLCSQRKPANAFKLLATPLIFDESSRSASYSSSENDDNMAVAEPLVRLASPAPAGHESPMTKSAINVSVVEQTHSKESSLDYVDHPKDRVVSFSSTDESMAPTEDVPRTPSRSTSTSSRSRIEDSVEAIDKLEEELEAINTRLTTPSKSRRIQSLADETTTTAPTKESVLKRTASTLNRTQSVGAAAKRSSQARANQRKSVNFDSDIQKGSPGKAPTTRPPVARPTSLLPPKPPAKSTRALTKPSFELPGEATARDIKARRDARLAQQAQEKAAAAAAVPQRTRSLKAPTRPNFELPGEAISRRKREEREARLKQQEEDERRRREFKASPIKARLGTAAQPRETVASRARQNKGSEATDMDSPSKRSSIMGTPRTLARTTSTRSPQTRGRGTSQSGTETQLSRATSTSTGSISGKRSALSVEEIEQQKVKGREVFHRDNSYTQDKERERREREWNAKMAREQAAERSRQASREWREKQQRSKLAILAAAAIQTA</sequence>
<evidence type="ECO:0000256" key="1">
    <source>
        <dbReference type="SAM" id="MobiDB-lite"/>
    </source>
</evidence>
<name>A0AAD8UP93_GLOAC</name>
<feature type="region of interest" description="Disordered" evidence="1">
    <location>
        <begin position="518"/>
        <end position="696"/>
    </location>
</feature>
<feature type="region of interest" description="Disordered" evidence="1">
    <location>
        <begin position="337"/>
        <end position="368"/>
    </location>
</feature>
<keyword evidence="3" id="KW-1185">Reference proteome</keyword>
<reference evidence="2" key="1">
    <citation type="submission" date="2021-12" db="EMBL/GenBank/DDBJ databases">
        <title>Comparative genomics, transcriptomics and evolutionary studies reveal genomic signatures of adaptation to plant cell wall in hemibiotrophic fungi.</title>
        <authorList>
            <consortium name="DOE Joint Genome Institute"/>
            <person name="Baroncelli R."/>
            <person name="Diaz J.F."/>
            <person name="Benocci T."/>
            <person name="Peng M."/>
            <person name="Battaglia E."/>
            <person name="Haridas S."/>
            <person name="Andreopoulos W."/>
            <person name="Labutti K."/>
            <person name="Pangilinan J."/>
            <person name="Floch G.L."/>
            <person name="Makela M.R."/>
            <person name="Henrissat B."/>
            <person name="Grigoriev I.V."/>
            <person name="Crouch J.A."/>
            <person name="De Vries R.P."/>
            <person name="Sukno S.A."/>
            <person name="Thon M.R."/>
        </authorList>
    </citation>
    <scope>NUCLEOTIDE SEQUENCE</scope>
    <source>
        <strain evidence="2">CBS 112980</strain>
    </source>
</reference>
<accession>A0AAD8UP93</accession>
<feature type="compositionally biased region" description="Polar residues" evidence="1">
    <location>
        <begin position="621"/>
        <end position="658"/>
    </location>
</feature>
<feature type="compositionally biased region" description="Basic and acidic residues" evidence="1">
    <location>
        <begin position="545"/>
        <end position="571"/>
    </location>
</feature>
<dbReference type="Proteomes" id="UP001244207">
    <property type="component" value="Unassembled WGS sequence"/>
</dbReference>
<protein>
    <recommendedName>
        <fullName evidence="4">Carboxylesterase family protein</fullName>
    </recommendedName>
</protein>
<dbReference type="AlphaFoldDB" id="A0AAD8UP93"/>
<feature type="compositionally biased region" description="Low complexity" evidence="1">
    <location>
        <begin position="352"/>
        <end position="363"/>
    </location>
</feature>
<evidence type="ECO:0008006" key="4">
    <source>
        <dbReference type="Google" id="ProtNLM"/>
    </source>
</evidence>
<feature type="region of interest" description="Disordered" evidence="1">
    <location>
        <begin position="384"/>
        <end position="497"/>
    </location>
</feature>
<evidence type="ECO:0000313" key="2">
    <source>
        <dbReference type="EMBL" id="KAK1728072.1"/>
    </source>
</evidence>
<proteinExistence type="predicted"/>
<comment type="caution">
    <text evidence="2">The sequence shown here is derived from an EMBL/GenBank/DDBJ whole genome shotgun (WGS) entry which is preliminary data.</text>
</comment>
<dbReference type="EMBL" id="JAHMHS010000019">
    <property type="protein sequence ID" value="KAK1728072.1"/>
    <property type="molecule type" value="Genomic_DNA"/>
</dbReference>
<dbReference type="RefSeq" id="XP_060368127.1">
    <property type="nucleotide sequence ID" value="XM_060504379.1"/>
</dbReference>
<feature type="compositionally biased region" description="Pro residues" evidence="1">
    <location>
        <begin position="462"/>
        <end position="478"/>
    </location>
</feature>